<dbReference type="EMBL" id="SDRB02007951">
    <property type="protein sequence ID" value="THG10288.1"/>
    <property type="molecule type" value="Genomic_DNA"/>
</dbReference>
<dbReference type="Proteomes" id="UP000306102">
    <property type="component" value="Unassembled WGS sequence"/>
</dbReference>
<dbReference type="GO" id="GO:0005085">
    <property type="term" value="F:guanyl-nucleotide exchange factor activity"/>
    <property type="evidence" value="ECO:0007669"/>
    <property type="project" value="UniProtKB-UniRule"/>
</dbReference>
<evidence type="ECO:0000313" key="6">
    <source>
        <dbReference type="Proteomes" id="UP000306102"/>
    </source>
</evidence>
<dbReference type="PROSITE" id="PS51334">
    <property type="entry name" value="PRONE"/>
    <property type="match status" value="1"/>
</dbReference>
<dbReference type="GO" id="GO:0005886">
    <property type="term" value="C:plasma membrane"/>
    <property type="evidence" value="ECO:0007669"/>
    <property type="project" value="UniProtKB-ARBA"/>
</dbReference>
<organism evidence="5 6">
    <name type="scientific">Camellia sinensis var. sinensis</name>
    <name type="common">China tea</name>
    <dbReference type="NCBI Taxonomy" id="542762"/>
    <lineage>
        <taxon>Eukaryota</taxon>
        <taxon>Viridiplantae</taxon>
        <taxon>Streptophyta</taxon>
        <taxon>Embryophyta</taxon>
        <taxon>Tracheophyta</taxon>
        <taxon>Spermatophyta</taxon>
        <taxon>Magnoliopsida</taxon>
        <taxon>eudicotyledons</taxon>
        <taxon>Gunneridae</taxon>
        <taxon>Pentapetalae</taxon>
        <taxon>asterids</taxon>
        <taxon>Ericales</taxon>
        <taxon>Theaceae</taxon>
        <taxon>Camellia</taxon>
    </lineage>
</organism>
<dbReference type="InterPro" id="IPR005512">
    <property type="entry name" value="PRONE_dom"/>
</dbReference>
<proteinExistence type="predicted"/>
<feature type="domain" description="PRONE" evidence="4">
    <location>
        <begin position="183"/>
        <end position="565"/>
    </location>
</feature>
<feature type="region of interest" description="Disordered" evidence="3">
    <location>
        <begin position="1"/>
        <end position="20"/>
    </location>
</feature>
<feature type="region of interest" description="Disordered" evidence="3">
    <location>
        <begin position="121"/>
        <end position="190"/>
    </location>
</feature>
<dbReference type="AlphaFoldDB" id="A0A4S4E361"/>
<dbReference type="PANTHER" id="PTHR33101:SF14">
    <property type="entry name" value="ROP GUANINE NUCLEOTIDE EXCHANGE FACTOR 7"/>
    <property type="match status" value="1"/>
</dbReference>
<feature type="region of interest" description="Disordered" evidence="3">
    <location>
        <begin position="644"/>
        <end position="708"/>
    </location>
</feature>
<feature type="compositionally biased region" description="Basic and acidic residues" evidence="3">
    <location>
        <begin position="174"/>
        <end position="185"/>
    </location>
</feature>
<dbReference type="InterPro" id="IPR038937">
    <property type="entry name" value="RopGEF"/>
</dbReference>
<keyword evidence="1 2" id="KW-0344">Guanine-nucleotide releasing factor</keyword>
<gene>
    <name evidence="5" type="ORF">TEA_010548</name>
</gene>
<evidence type="ECO:0000256" key="2">
    <source>
        <dbReference type="PROSITE-ProRule" id="PRU00663"/>
    </source>
</evidence>
<evidence type="ECO:0000259" key="4">
    <source>
        <dbReference type="PROSITE" id="PS51334"/>
    </source>
</evidence>
<dbReference type="Pfam" id="PF03759">
    <property type="entry name" value="PRONE"/>
    <property type="match status" value="1"/>
</dbReference>
<accession>A0A4S4E361</accession>
<comment type="caution">
    <text evidence="5">The sequence shown here is derived from an EMBL/GenBank/DDBJ whole genome shotgun (WGS) entry which is preliminary data.</text>
</comment>
<evidence type="ECO:0000256" key="1">
    <source>
        <dbReference type="ARBA" id="ARBA00022658"/>
    </source>
</evidence>
<protein>
    <recommendedName>
        <fullName evidence="4">PRONE domain-containing protein</fullName>
    </recommendedName>
</protein>
<reference evidence="5 6" key="1">
    <citation type="journal article" date="2018" name="Proc. Natl. Acad. Sci. U.S.A.">
        <title>Draft genome sequence of Camellia sinensis var. sinensis provides insights into the evolution of the tea genome and tea quality.</title>
        <authorList>
            <person name="Wei C."/>
            <person name="Yang H."/>
            <person name="Wang S."/>
            <person name="Zhao J."/>
            <person name="Liu C."/>
            <person name="Gao L."/>
            <person name="Xia E."/>
            <person name="Lu Y."/>
            <person name="Tai Y."/>
            <person name="She G."/>
            <person name="Sun J."/>
            <person name="Cao H."/>
            <person name="Tong W."/>
            <person name="Gao Q."/>
            <person name="Li Y."/>
            <person name="Deng W."/>
            <person name="Jiang X."/>
            <person name="Wang W."/>
            <person name="Chen Q."/>
            <person name="Zhang S."/>
            <person name="Li H."/>
            <person name="Wu J."/>
            <person name="Wang P."/>
            <person name="Li P."/>
            <person name="Shi C."/>
            <person name="Zheng F."/>
            <person name="Jian J."/>
            <person name="Huang B."/>
            <person name="Shan D."/>
            <person name="Shi M."/>
            <person name="Fang C."/>
            <person name="Yue Y."/>
            <person name="Li F."/>
            <person name="Li D."/>
            <person name="Wei S."/>
            <person name="Han B."/>
            <person name="Jiang C."/>
            <person name="Yin Y."/>
            <person name="Xia T."/>
            <person name="Zhang Z."/>
            <person name="Bennetzen J.L."/>
            <person name="Zhao S."/>
            <person name="Wan X."/>
        </authorList>
    </citation>
    <scope>NUCLEOTIDE SEQUENCE [LARGE SCALE GENOMIC DNA]</scope>
    <source>
        <strain evidence="6">cv. Shuchazao</strain>
        <tissue evidence="5">Leaf</tissue>
    </source>
</reference>
<evidence type="ECO:0000256" key="3">
    <source>
        <dbReference type="SAM" id="MobiDB-lite"/>
    </source>
</evidence>
<sequence length="708" mass="79171">MDGVLSHPHQTEPPIQQNPQPQLNLCLPLLKLRRNSNNPNPFSVFAFWVSKSLRSLYQRAKVSNGFCFTRLQFDGMLVNNSVYCGSPCSVGAKMESGLEEKKDGPGSEGFVDVIEEECRESSSSSDFLVSEATVNEEHSHSSSEDSSSPPLMAWPVQKSDMPHSASPDVSETGQKPHLDDRKLEKQGSSLSDIEMMKERFSKLLLGEDMSGCGNGVCTALAISNAITNLCATLFGQLWRLEPLAPEKKSMWRREMEWILCVSSHIVELIPSWQTFPDGSKLEIMTSRPRSDLYVNLPALRKLDNMLLEILDSFVNTEFWYVDQGILAPDTDGSSSFRRPLPRQEEKWWLPVPRVPLGGLSENSRKHLQHKRDCTNQILKAAMAINSIMLADMEVPESYFESLPKHGRASLGDLIHRYITSEQFSPECLLDCLDLSSEHQALEIANRVEASMYVWRRRTNSKPLNCTNRSNSKSSWEMMKELVIDVDKRDMLAERAESLLLSLKQRFPGLPQTTLDMSKIQYNKDVGKSILESYSRVLESLAFNIVARIDDLVYADDLAKHSDQYMPISKVGVIAHKSVGIPYSSVPISSTPYKTAFTTPSFSPAQLVSPAKGERSLCLDNKVPHRGFGVKKVLTDYLTIDARGKDSSKVERSNSSSSLISDTREKDSSKVGRSNSLSSVIREAPTAAEALECSREATSPQIKDSVWEE</sequence>
<evidence type="ECO:0000313" key="5">
    <source>
        <dbReference type="EMBL" id="THG10288.1"/>
    </source>
</evidence>
<name>A0A4S4E361_CAMSN</name>
<keyword evidence="6" id="KW-1185">Reference proteome</keyword>
<dbReference type="Gene3D" id="1.20.58.2010">
    <property type="entry name" value="PRONE domain, subdomain 1"/>
    <property type="match status" value="2"/>
</dbReference>
<dbReference type="FunFam" id="1.20.58.2010:FF:000001">
    <property type="entry name" value="Rop guanine nucleotide exchange factor 14"/>
    <property type="match status" value="1"/>
</dbReference>
<dbReference type="PANTHER" id="PTHR33101">
    <property type="entry name" value="ROP GUANINE NUCLEOTIDE EXCHANGE FACTOR 1"/>
    <property type="match status" value="1"/>
</dbReference>
<dbReference type="FunFam" id="1.20.58.2010:FF:000004">
    <property type="entry name" value="Rop guanine nucleotide exchange factor 1"/>
    <property type="match status" value="1"/>
</dbReference>